<keyword evidence="2 3" id="KW-0808">Transferase</keyword>
<dbReference type="PANTHER" id="PTHR11927:SF9">
    <property type="entry name" value="L-FUCOSYLTRANSFERASE"/>
    <property type="match status" value="1"/>
</dbReference>
<dbReference type="InterPro" id="IPR002516">
    <property type="entry name" value="Glyco_trans_11"/>
</dbReference>
<dbReference type="EMBL" id="KB303838">
    <property type="protein sequence ID" value="ELU02714.1"/>
    <property type="molecule type" value="Genomic_DNA"/>
</dbReference>
<keyword evidence="3" id="KW-0735">Signal-anchor</keyword>
<evidence type="ECO:0000256" key="1">
    <source>
        <dbReference type="ARBA" id="ARBA00022676"/>
    </source>
</evidence>
<gene>
    <name evidence="4" type="ORF">CAPTEDRAFT_145346</name>
</gene>
<protein>
    <recommendedName>
        <fullName evidence="3">L-Fucosyltransferase</fullName>
        <ecNumber evidence="3">2.4.1.-</ecNumber>
    </recommendedName>
</protein>
<dbReference type="EMBL" id="AMQN01024915">
    <property type="status" value="NOT_ANNOTATED_CDS"/>
    <property type="molecule type" value="Genomic_DNA"/>
</dbReference>
<evidence type="ECO:0000256" key="2">
    <source>
        <dbReference type="ARBA" id="ARBA00022679"/>
    </source>
</evidence>
<feature type="non-terminal residue" evidence="4">
    <location>
        <position position="1"/>
    </location>
</feature>
<dbReference type="Pfam" id="PF01531">
    <property type="entry name" value="Glyco_transf_11"/>
    <property type="match status" value="1"/>
</dbReference>
<evidence type="ECO:0000313" key="4">
    <source>
        <dbReference type="EMBL" id="ELU02714.1"/>
    </source>
</evidence>
<reference evidence="4 6" key="2">
    <citation type="journal article" date="2013" name="Nature">
        <title>Insights into bilaterian evolution from three spiralian genomes.</title>
        <authorList>
            <person name="Simakov O."/>
            <person name="Marletaz F."/>
            <person name="Cho S.J."/>
            <person name="Edsinger-Gonzales E."/>
            <person name="Havlak P."/>
            <person name="Hellsten U."/>
            <person name="Kuo D.H."/>
            <person name="Larsson T."/>
            <person name="Lv J."/>
            <person name="Arendt D."/>
            <person name="Savage R."/>
            <person name="Osoegawa K."/>
            <person name="de Jong P."/>
            <person name="Grimwood J."/>
            <person name="Chapman J.A."/>
            <person name="Shapiro H."/>
            <person name="Aerts A."/>
            <person name="Otillar R.P."/>
            <person name="Terry A.Y."/>
            <person name="Boore J.L."/>
            <person name="Grigoriev I.V."/>
            <person name="Lindberg D.R."/>
            <person name="Seaver E.C."/>
            <person name="Weisblat D.A."/>
            <person name="Putnam N.H."/>
            <person name="Rokhsar D.S."/>
        </authorList>
    </citation>
    <scope>NUCLEOTIDE SEQUENCE</scope>
    <source>
        <strain evidence="4 6">I ESC-2004</strain>
    </source>
</reference>
<dbReference type="OrthoDB" id="3226at2759"/>
<reference evidence="5" key="3">
    <citation type="submission" date="2015-06" db="UniProtKB">
        <authorList>
            <consortium name="EnsemblMetazoa"/>
        </authorList>
    </citation>
    <scope>IDENTIFICATION</scope>
</reference>
<evidence type="ECO:0000256" key="3">
    <source>
        <dbReference type="RuleBase" id="RU363129"/>
    </source>
</evidence>
<sequence length="190" mass="22016">GYFQSWKYFTDIQSHLRGSLNFKPHVEATASEFIRGEVTKHTNLDDGQYILIGIHVRRGDAIKNVKLLKYGYAIVPSSYYEHAVEHLARRFNELPLVFIVCSDDVEWSKKNLHHLRQNFIFSEGNSDAVDLAILAKCKHVIMSMGTFGWWGAWLSGGDAVYYKNWPRKGSQLEKSFDKGDYFLRHWIAIE</sequence>
<proteinExistence type="inferred from homology"/>
<dbReference type="STRING" id="283909.R7U9P4"/>
<evidence type="ECO:0000313" key="5">
    <source>
        <dbReference type="EnsemblMetazoa" id="CapteP145346"/>
    </source>
</evidence>
<dbReference type="CDD" id="cd11301">
    <property type="entry name" value="Fut1_Fut2_like"/>
    <property type="match status" value="1"/>
</dbReference>
<keyword evidence="3" id="KW-0333">Golgi apparatus</keyword>
<evidence type="ECO:0000313" key="6">
    <source>
        <dbReference type="Proteomes" id="UP000014760"/>
    </source>
</evidence>
<dbReference type="Proteomes" id="UP000014760">
    <property type="component" value="Unassembled WGS sequence"/>
</dbReference>
<keyword evidence="3" id="KW-0812">Transmembrane</keyword>
<dbReference type="HOGENOM" id="CLU_043399_2_1_1"/>
<dbReference type="EC" id="2.4.1.-" evidence="3"/>
<keyword evidence="1 3" id="KW-0328">Glycosyltransferase</keyword>
<dbReference type="GO" id="GO:0005975">
    <property type="term" value="P:carbohydrate metabolic process"/>
    <property type="evidence" value="ECO:0007669"/>
    <property type="project" value="InterPro"/>
</dbReference>
<dbReference type="EnsemblMetazoa" id="CapteT145346">
    <property type="protein sequence ID" value="CapteP145346"/>
    <property type="gene ID" value="CapteG145346"/>
</dbReference>
<name>R7U9P4_CAPTE</name>
<dbReference type="GO" id="GO:0008107">
    <property type="term" value="F:galactoside 2-alpha-L-fucosyltransferase activity"/>
    <property type="evidence" value="ECO:0007669"/>
    <property type="project" value="InterPro"/>
</dbReference>
<comment type="subcellular location">
    <subcellularLocation>
        <location evidence="3">Golgi apparatus</location>
        <location evidence="3">Golgi stack membrane</location>
        <topology evidence="3">Single-pass type II membrane protein</topology>
    </subcellularLocation>
</comment>
<reference evidence="6" key="1">
    <citation type="submission" date="2012-12" db="EMBL/GenBank/DDBJ databases">
        <authorList>
            <person name="Hellsten U."/>
            <person name="Grimwood J."/>
            <person name="Chapman J.A."/>
            <person name="Shapiro H."/>
            <person name="Aerts A."/>
            <person name="Otillar R.P."/>
            <person name="Terry A.Y."/>
            <person name="Boore J.L."/>
            <person name="Simakov O."/>
            <person name="Marletaz F."/>
            <person name="Cho S.-J."/>
            <person name="Edsinger-Gonzales E."/>
            <person name="Havlak P."/>
            <person name="Kuo D.-H."/>
            <person name="Larsson T."/>
            <person name="Lv J."/>
            <person name="Arendt D."/>
            <person name="Savage R."/>
            <person name="Osoegawa K."/>
            <person name="de Jong P."/>
            <person name="Lindberg D.R."/>
            <person name="Seaver E.C."/>
            <person name="Weisblat D.A."/>
            <person name="Putnam N.H."/>
            <person name="Grigoriev I.V."/>
            <person name="Rokhsar D.S."/>
        </authorList>
    </citation>
    <scope>NUCLEOTIDE SEQUENCE</scope>
    <source>
        <strain evidence="6">I ESC-2004</strain>
    </source>
</reference>
<keyword evidence="3" id="KW-0325">Glycoprotein</keyword>
<comment type="pathway">
    <text evidence="3">Protein modification; protein glycosylation.</text>
</comment>
<dbReference type="AlphaFoldDB" id="R7U9P4"/>
<accession>R7U9P4</accession>
<dbReference type="GO" id="GO:0032580">
    <property type="term" value="C:Golgi cisterna membrane"/>
    <property type="evidence" value="ECO:0007669"/>
    <property type="project" value="UniProtKB-SubCell"/>
</dbReference>
<dbReference type="UniPathway" id="UPA00378"/>
<dbReference type="PANTHER" id="PTHR11927">
    <property type="entry name" value="GALACTOSIDE 2-L-FUCOSYLTRANSFERASE"/>
    <property type="match status" value="1"/>
</dbReference>
<organism evidence="4">
    <name type="scientific">Capitella teleta</name>
    <name type="common">Polychaete worm</name>
    <dbReference type="NCBI Taxonomy" id="283909"/>
    <lineage>
        <taxon>Eukaryota</taxon>
        <taxon>Metazoa</taxon>
        <taxon>Spiralia</taxon>
        <taxon>Lophotrochozoa</taxon>
        <taxon>Annelida</taxon>
        <taxon>Polychaeta</taxon>
        <taxon>Sedentaria</taxon>
        <taxon>Scolecida</taxon>
        <taxon>Capitellidae</taxon>
        <taxon>Capitella</taxon>
    </lineage>
</organism>
<comment type="similarity">
    <text evidence="3">Belongs to the glycosyltransferase 11 family.</text>
</comment>
<keyword evidence="6" id="KW-1185">Reference proteome</keyword>
<dbReference type="OMA" id="MINNAAW"/>